<evidence type="ECO:0000313" key="2">
    <source>
        <dbReference type="Proteomes" id="UP000269115"/>
    </source>
</evidence>
<name>A0A9X8ERB8_PSEPU</name>
<dbReference type="Pfam" id="PF10008">
    <property type="entry name" value="DUF2251"/>
    <property type="match status" value="1"/>
</dbReference>
<accession>A0A9X8ERB8</accession>
<dbReference type="InterPro" id="IPR014449">
    <property type="entry name" value="UCP007050_HI0931"/>
</dbReference>
<dbReference type="AlphaFoldDB" id="A0A9X8ERB8"/>
<evidence type="ECO:0000313" key="1">
    <source>
        <dbReference type="EMBL" id="ROQ53786.1"/>
    </source>
</evidence>
<protein>
    <recommendedName>
        <fullName evidence="3">DUF2251 domain-containing protein</fullName>
    </recommendedName>
</protein>
<organism evidence="1 2">
    <name type="scientific">Pseudomonas putida</name>
    <name type="common">Arthrobacter siderocapsulatus</name>
    <dbReference type="NCBI Taxonomy" id="303"/>
    <lineage>
        <taxon>Bacteria</taxon>
        <taxon>Pseudomonadati</taxon>
        <taxon>Pseudomonadota</taxon>
        <taxon>Gammaproteobacteria</taxon>
        <taxon>Pseudomonadales</taxon>
        <taxon>Pseudomonadaceae</taxon>
        <taxon>Pseudomonas</taxon>
    </lineage>
</organism>
<dbReference type="RefSeq" id="WP_123752687.1">
    <property type="nucleotide sequence ID" value="NZ_RJUR01000011.1"/>
</dbReference>
<dbReference type="EMBL" id="RJUR01000011">
    <property type="protein sequence ID" value="ROQ53786.1"/>
    <property type="molecule type" value="Genomic_DNA"/>
</dbReference>
<proteinExistence type="predicted"/>
<reference evidence="1 2" key="1">
    <citation type="submission" date="2018-11" db="EMBL/GenBank/DDBJ databases">
        <title>Genomic analyses of the natural microbiome of Caenorhabditis elegans.</title>
        <authorList>
            <person name="Samuel B."/>
        </authorList>
    </citation>
    <scope>NUCLEOTIDE SEQUENCE [LARGE SCALE GENOMIC DNA]</scope>
    <source>
        <strain evidence="1 2">BIGb0473</strain>
    </source>
</reference>
<evidence type="ECO:0008006" key="3">
    <source>
        <dbReference type="Google" id="ProtNLM"/>
    </source>
</evidence>
<dbReference type="Proteomes" id="UP000269115">
    <property type="component" value="Unassembled WGS sequence"/>
</dbReference>
<sequence length="134" mass="14870">MPIYLAAEQELIVGQATVVEAPAQEGAFVVVFEDDEETGYFYALDTTATDNPIQDALHIYNVDEVTDRQKPSTVKVGWSMDHSKAVLLINDRPHAVFDFTGKQGYCHTAFPPPVGNGWSEQGHEWNDDALKLFA</sequence>
<gene>
    <name evidence="1" type="ORF">EDF85_1552</name>
</gene>
<comment type="caution">
    <text evidence="1">The sequence shown here is derived from an EMBL/GenBank/DDBJ whole genome shotgun (WGS) entry which is preliminary data.</text>
</comment>